<feature type="region of interest" description="Disordered" evidence="1">
    <location>
        <begin position="343"/>
        <end position="368"/>
    </location>
</feature>
<organism evidence="4 5">
    <name type="scientific">Elysia marginata</name>
    <dbReference type="NCBI Taxonomy" id="1093978"/>
    <lineage>
        <taxon>Eukaryota</taxon>
        <taxon>Metazoa</taxon>
        <taxon>Spiralia</taxon>
        <taxon>Lophotrochozoa</taxon>
        <taxon>Mollusca</taxon>
        <taxon>Gastropoda</taxon>
        <taxon>Heterobranchia</taxon>
        <taxon>Euthyneura</taxon>
        <taxon>Panpulmonata</taxon>
        <taxon>Sacoglossa</taxon>
        <taxon>Placobranchoidea</taxon>
        <taxon>Plakobranchidae</taxon>
        <taxon>Elysia</taxon>
    </lineage>
</organism>
<dbReference type="PANTHER" id="PTHR46967">
    <property type="entry name" value="INSULIN-LIKE GROWTH FACTOR BINDING PROTEIN,N-TERMINAL"/>
    <property type="match status" value="1"/>
</dbReference>
<dbReference type="SUPFAM" id="SSF57184">
    <property type="entry name" value="Growth factor receptor domain"/>
    <property type="match status" value="2"/>
</dbReference>
<dbReference type="Gene3D" id="2.10.50.10">
    <property type="entry name" value="Tumor Necrosis Factor Receptor, subunit A, domain 2"/>
    <property type="match status" value="3"/>
</dbReference>
<evidence type="ECO:0000259" key="3">
    <source>
        <dbReference type="Pfam" id="PF07699"/>
    </source>
</evidence>
<dbReference type="InterPro" id="IPR011641">
    <property type="entry name" value="Tyr-kin_ephrin_A/B_rcpt-like"/>
</dbReference>
<keyword evidence="2" id="KW-1133">Transmembrane helix</keyword>
<dbReference type="PANTHER" id="PTHR46967:SF1">
    <property type="entry name" value="KERATIN-ASSOCIATED PROTEIN 16-1-LIKE"/>
    <property type="match status" value="1"/>
</dbReference>
<evidence type="ECO:0000256" key="2">
    <source>
        <dbReference type="SAM" id="Phobius"/>
    </source>
</evidence>
<keyword evidence="2" id="KW-0472">Membrane</keyword>
<dbReference type="Pfam" id="PF07699">
    <property type="entry name" value="Ephrin_rec_like"/>
    <property type="match status" value="1"/>
</dbReference>
<dbReference type="AlphaFoldDB" id="A0AAV4I7H2"/>
<protein>
    <submittedName>
        <fullName evidence="4">Multiple epidermal growth factor-like domains protein 9 isoform X1</fullName>
    </submittedName>
</protein>
<dbReference type="InterPro" id="IPR009030">
    <property type="entry name" value="Growth_fac_rcpt_cys_sf"/>
</dbReference>
<feature type="transmembrane region" description="Helical" evidence="2">
    <location>
        <begin position="309"/>
        <end position="329"/>
    </location>
</feature>
<comment type="caution">
    <text evidence="4">The sequence shown here is derived from an EMBL/GenBank/DDBJ whole genome shotgun (WGS) entry which is preliminary data.</text>
</comment>
<evidence type="ECO:0000313" key="4">
    <source>
        <dbReference type="EMBL" id="GFS05064.1"/>
    </source>
</evidence>
<reference evidence="4 5" key="1">
    <citation type="journal article" date="2021" name="Elife">
        <title>Chloroplast acquisition without the gene transfer in kleptoplastic sea slugs, Plakobranchus ocellatus.</title>
        <authorList>
            <person name="Maeda T."/>
            <person name="Takahashi S."/>
            <person name="Yoshida T."/>
            <person name="Shimamura S."/>
            <person name="Takaki Y."/>
            <person name="Nagai Y."/>
            <person name="Toyoda A."/>
            <person name="Suzuki Y."/>
            <person name="Arimoto A."/>
            <person name="Ishii H."/>
            <person name="Satoh N."/>
            <person name="Nishiyama T."/>
            <person name="Hasebe M."/>
            <person name="Maruyama T."/>
            <person name="Minagawa J."/>
            <person name="Obokata J."/>
            <person name="Shigenobu S."/>
        </authorList>
    </citation>
    <scope>NUCLEOTIDE SEQUENCE [LARGE SCALE GENOMIC DNA]</scope>
</reference>
<accession>A0AAV4I7H2</accession>
<dbReference type="EMBL" id="BMAT01006047">
    <property type="protein sequence ID" value="GFS05064.1"/>
    <property type="molecule type" value="Genomic_DNA"/>
</dbReference>
<keyword evidence="5" id="KW-1185">Reference proteome</keyword>
<dbReference type="Proteomes" id="UP000762676">
    <property type="component" value="Unassembled WGS sequence"/>
</dbReference>
<gene>
    <name evidence="4" type="ORF">ElyMa_002928000</name>
</gene>
<feature type="domain" description="Tyrosine-protein kinase ephrin type A/B receptor-like" evidence="3">
    <location>
        <begin position="99"/>
        <end position="135"/>
    </location>
</feature>
<name>A0AAV4I7H2_9GAST</name>
<evidence type="ECO:0000256" key="1">
    <source>
        <dbReference type="SAM" id="MobiDB-lite"/>
    </source>
</evidence>
<sequence length="368" mass="40077">MKLFNASKFQHGTNRPRTKGLLNFDFTEHLSCLVVLSSIFVCAFTFVNDNSEFQVQLDKLNCTGTHFDNCPVCLAGTYADEESIWCGCCTNGTGRCQDVEKCLSCKAGFAQPKTGQNTCNKCPQGHSTKIEGARNCSGCRPGTFKSKASFELCEECTPGTNTSSPNSTSCGRCPIGYYQSDYGQAQCNICPQGSYCDEVGCVVCLGCPEGQEARKFGAKNCTECIPGTYKENKGRTLCRKCKPGWYNTAFGQRKCEQCPRNYFCPQTDRLPIPCTVGSYCPPGSTAMEWCSSPFFKVDQNDGCVPTVEFIALVASLSVVAIIVATLILLKIVRSSRSRPAMNAPKLEISERQPLTSTEESSAPIYAGL</sequence>
<evidence type="ECO:0000313" key="5">
    <source>
        <dbReference type="Proteomes" id="UP000762676"/>
    </source>
</evidence>
<dbReference type="SMART" id="SM01411">
    <property type="entry name" value="Ephrin_rec_like"/>
    <property type="match status" value="4"/>
</dbReference>
<proteinExistence type="predicted"/>
<keyword evidence="2" id="KW-0812">Transmembrane</keyword>